<feature type="domain" description="Glycosyl hydrolase family 13 catalytic" evidence="2">
    <location>
        <begin position="53"/>
        <end position="401"/>
    </location>
</feature>
<dbReference type="SUPFAM" id="SSF51445">
    <property type="entry name" value="(Trans)glycosidases"/>
    <property type="match status" value="1"/>
</dbReference>
<organism evidence="3 4">
    <name type="scientific">Rotaria sordida</name>
    <dbReference type="NCBI Taxonomy" id="392033"/>
    <lineage>
        <taxon>Eukaryota</taxon>
        <taxon>Metazoa</taxon>
        <taxon>Spiralia</taxon>
        <taxon>Gnathifera</taxon>
        <taxon>Rotifera</taxon>
        <taxon>Eurotatoria</taxon>
        <taxon>Bdelloidea</taxon>
        <taxon>Philodinida</taxon>
        <taxon>Philodinidae</taxon>
        <taxon>Rotaria</taxon>
    </lineage>
</organism>
<dbReference type="InterPro" id="IPR006047">
    <property type="entry name" value="GH13_cat_dom"/>
</dbReference>
<dbReference type="SMART" id="SM00642">
    <property type="entry name" value="Aamy"/>
    <property type="match status" value="1"/>
</dbReference>
<dbReference type="InterPro" id="IPR017853">
    <property type="entry name" value="GH"/>
</dbReference>
<dbReference type="Proteomes" id="UP000663882">
    <property type="component" value="Unassembled WGS sequence"/>
</dbReference>
<dbReference type="GO" id="GO:0006508">
    <property type="term" value="P:proteolysis"/>
    <property type="evidence" value="ECO:0007669"/>
    <property type="project" value="TreeGrafter"/>
</dbReference>
<dbReference type="GO" id="GO:0016020">
    <property type="term" value="C:membrane"/>
    <property type="evidence" value="ECO:0007669"/>
    <property type="project" value="TreeGrafter"/>
</dbReference>
<dbReference type="EMBL" id="CAJNOO010000155">
    <property type="protein sequence ID" value="CAF0832009.1"/>
    <property type="molecule type" value="Genomic_DNA"/>
</dbReference>
<sequence length="419" mass="48800">MQKFIQTLEQARYDASGWSIGTDPQSLDYFTRQLHALIIRDLCANGYDPCITDAVAHYRQWRENPNADPIAPDIRTVAYCQGIKNGTAEDYEHMRELYKQTNDQVEKNRFGYALTCTQNITLLEQLLNTTLANDYIRLQDASRFINNIRLQPGGQKLTWRFISQQWTELVAKFGGYYQSKHHPDDPNYWGPEFNYEFHDEQLDVSPAVVYMKDVVRYWVGEFHLDGIRFDAAKQMDNFNILHELDRVARTAVRTNQSFYTTAEFVPENLYITKAKNGPVDACWTQALYGNLENALTDKVDLNDMKYAIANNNVVNYTDCHDNKRLLFRVGNNHCIFDDEAFLRMHMAAILLATSVGVPLIWQGDELGDASSFEETDENKTTNHYDMHWDLLNQDRNRWHIRKIILLLYIGQTLMKYSHS</sequence>
<accession>A0A813UUV7</accession>
<dbReference type="PANTHER" id="PTHR11533:SF286">
    <property type="entry name" value="AMINOPEPTIDASE"/>
    <property type="match status" value="1"/>
</dbReference>
<proteinExistence type="inferred from homology"/>
<evidence type="ECO:0000256" key="1">
    <source>
        <dbReference type="ARBA" id="ARBA00010136"/>
    </source>
</evidence>
<dbReference type="Gene3D" id="1.25.50.20">
    <property type="match status" value="1"/>
</dbReference>
<dbReference type="GO" id="GO:0043171">
    <property type="term" value="P:peptide catabolic process"/>
    <property type="evidence" value="ECO:0007669"/>
    <property type="project" value="TreeGrafter"/>
</dbReference>
<comment type="similarity">
    <text evidence="1">Belongs to the peptidase M1 family.</text>
</comment>
<protein>
    <recommendedName>
        <fullName evidence="2">Glycosyl hydrolase family 13 catalytic domain-containing protein</fullName>
    </recommendedName>
</protein>
<evidence type="ECO:0000313" key="3">
    <source>
        <dbReference type="EMBL" id="CAF0832009.1"/>
    </source>
</evidence>
<dbReference type="GO" id="GO:0042277">
    <property type="term" value="F:peptide binding"/>
    <property type="evidence" value="ECO:0007669"/>
    <property type="project" value="TreeGrafter"/>
</dbReference>
<comment type="caution">
    <text evidence="3">The sequence shown here is derived from an EMBL/GenBank/DDBJ whole genome shotgun (WGS) entry which is preliminary data.</text>
</comment>
<dbReference type="Pfam" id="PF00128">
    <property type="entry name" value="Alpha-amylase"/>
    <property type="match status" value="1"/>
</dbReference>
<reference evidence="3" key="1">
    <citation type="submission" date="2021-02" db="EMBL/GenBank/DDBJ databases">
        <authorList>
            <person name="Nowell W R."/>
        </authorList>
    </citation>
    <scope>NUCLEOTIDE SEQUENCE</scope>
</reference>
<evidence type="ECO:0000313" key="4">
    <source>
        <dbReference type="Proteomes" id="UP000663882"/>
    </source>
</evidence>
<dbReference type="Pfam" id="PF11838">
    <property type="entry name" value="ERAP1_C"/>
    <property type="match status" value="1"/>
</dbReference>
<name>A0A813UUV7_9BILA</name>
<evidence type="ECO:0000259" key="2">
    <source>
        <dbReference type="SMART" id="SM00642"/>
    </source>
</evidence>
<dbReference type="GO" id="GO:0005615">
    <property type="term" value="C:extracellular space"/>
    <property type="evidence" value="ECO:0007669"/>
    <property type="project" value="TreeGrafter"/>
</dbReference>
<dbReference type="GO" id="GO:0005737">
    <property type="term" value="C:cytoplasm"/>
    <property type="evidence" value="ECO:0007669"/>
    <property type="project" value="TreeGrafter"/>
</dbReference>
<dbReference type="OrthoDB" id="6750768at2759"/>
<gene>
    <name evidence="3" type="ORF">RFH988_LOCUS5489</name>
</gene>
<dbReference type="Gene3D" id="3.20.20.80">
    <property type="entry name" value="Glycosidases"/>
    <property type="match status" value="1"/>
</dbReference>
<dbReference type="PANTHER" id="PTHR11533">
    <property type="entry name" value="PROTEASE M1 ZINC METALLOPROTEASE"/>
    <property type="match status" value="1"/>
</dbReference>
<dbReference type="GO" id="GO:0008270">
    <property type="term" value="F:zinc ion binding"/>
    <property type="evidence" value="ECO:0007669"/>
    <property type="project" value="TreeGrafter"/>
</dbReference>
<dbReference type="GO" id="GO:0005975">
    <property type="term" value="P:carbohydrate metabolic process"/>
    <property type="evidence" value="ECO:0007669"/>
    <property type="project" value="InterPro"/>
</dbReference>
<dbReference type="AlphaFoldDB" id="A0A813UUV7"/>
<dbReference type="GO" id="GO:0070006">
    <property type="term" value="F:metalloaminopeptidase activity"/>
    <property type="evidence" value="ECO:0007669"/>
    <property type="project" value="TreeGrafter"/>
</dbReference>
<dbReference type="InterPro" id="IPR050344">
    <property type="entry name" value="Peptidase_M1_aminopeptidases"/>
</dbReference>
<dbReference type="InterPro" id="IPR024571">
    <property type="entry name" value="ERAP1-like_C_dom"/>
</dbReference>